<dbReference type="InterPro" id="IPR008928">
    <property type="entry name" value="6-hairpin_glycosidase_sf"/>
</dbReference>
<dbReference type="EC" id="3.2.1.3" evidence="3"/>
<dbReference type="OrthoDB" id="6123450at2759"/>
<evidence type="ECO:0000256" key="2">
    <source>
        <dbReference type="ARBA" id="ARBA00006188"/>
    </source>
</evidence>
<evidence type="ECO:0000256" key="10">
    <source>
        <dbReference type="SAM" id="MobiDB-lite"/>
    </source>
</evidence>
<accession>A0A061BDH4</accession>
<dbReference type="InterPro" id="IPR012341">
    <property type="entry name" value="6hp_glycosidase-like_sf"/>
</dbReference>
<evidence type="ECO:0000256" key="1">
    <source>
        <dbReference type="ARBA" id="ARBA00001863"/>
    </source>
</evidence>
<dbReference type="SUPFAM" id="SSF48208">
    <property type="entry name" value="Six-hairpin glycosidases"/>
    <property type="match status" value="1"/>
</dbReference>
<feature type="domain" description="GH15-like" evidence="11">
    <location>
        <begin position="72"/>
        <end position="598"/>
    </location>
</feature>
<dbReference type="PRINTS" id="PR00736">
    <property type="entry name" value="GLHYDRLASE15"/>
</dbReference>
<sequence length="629" mass="69013">MGILSGLIRFIRIGPPPIRPKQPAQPQQPQQHRPQSTAAQDTRPAARKSPHNPLVDLPLDEFLRFEGDVAWKRLLANVNPQGTSKGCVVASPSKALPDYWYEWTRDSAVVERTIVHRFIRERRAEDWTRLTDYIEASRIMQHKQTVLGGFEDGGLGEVKYHVDHEPFTGDWGRPQADGPGSRIVTLATLAIYLFEQGKQEEVEFVKRALYPGRSEEGIEWTGVIKGDLEYVATHWKIKGFDLWEEVSGRHFYTLLTLRTSLLLGAHLATLLSDPSAAARYTSSADQITPFLARFWDAERGVIVVTVDHGKELGAVGAYAGTADGADVGKQVKKESHAATEQEDEADTNDYDETHGKVSGLDTAAVLAVLHAGRGTSWARLSTPGCVDPSTVFENGEKVLATLAKIVEAFKGLYPLNEGRKKGEAVALGRYPEDKYDGVGLSIAHPWYLCTAAAAEFLYLLVEDLASLSTSASSSSSASFLHLSPLLHSSLTSLIPSLSPHLPPPGSSLLSTHPSFPLLLRSLYTLADSFLSIVQSYVGHSGSLSEQFERTGVPQRSEWHENGQLEDSKRNPETGEEVEAIGRGARDLTWSYAAFVTAVEERDVARKALERVLGAGFEREEGAIKGKGRE</sequence>
<evidence type="ECO:0000256" key="9">
    <source>
        <dbReference type="ARBA" id="ARBA00033473"/>
    </source>
</evidence>
<comment type="similarity">
    <text evidence="2">Belongs to the glycosyl hydrolase 15 family.</text>
</comment>
<evidence type="ECO:0000256" key="5">
    <source>
        <dbReference type="ARBA" id="ARBA00023277"/>
    </source>
</evidence>
<reference evidence="12" key="1">
    <citation type="journal article" date="2014" name="Genome Announc.">
        <title>Draft genome sequence of Rhodosporidium toruloides CECT1137, an oleaginous yeast of biotechnological interest.</title>
        <authorList>
            <person name="Morin N."/>
            <person name="Calcas X."/>
            <person name="Devillers H."/>
            <person name="Durrens P."/>
            <person name="Sherman D.J."/>
            <person name="Nicaud J.-M."/>
            <person name="Neuveglise C."/>
        </authorList>
    </citation>
    <scope>NUCLEOTIDE SEQUENCE</scope>
    <source>
        <strain evidence="12">CECT1137</strain>
    </source>
</reference>
<feature type="region of interest" description="Disordered" evidence="10">
    <location>
        <begin position="553"/>
        <end position="573"/>
    </location>
</feature>
<evidence type="ECO:0000256" key="6">
    <source>
        <dbReference type="ARBA" id="ARBA00023295"/>
    </source>
</evidence>
<dbReference type="GO" id="GO:0000324">
    <property type="term" value="C:fungal-type vacuole"/>
    <property type="evidence" value="ECO:0007669"/>
    <property type="project" value="TreeGrafter"/>
</dbReference>
<evidence type="ECO:0000256" key="8">
    <source>
        <dbReference type="ARBA" id="ARBA00033442"/>
    </source>
</evidence>
<keyword evidence="7" id="KW-0624">Polysaccharide degradation</keyword>
<keyword evidence="4" id="KW-0378">Hydrolase</keyword>
<dbReference type="EMBL" id="LK052945">
    <property type="protein sequence ID" value="CDR45003.1"/>
    <property type="molecule type" value="Genomic_DNA"/>
</dbReference>
<gene>
    <name evidence="12" type="ORF">RHTO0S_10e04082g</name>
</gene>
<comment type="catalytic activity">
    <reaction evidence="1">
        <text>Hydrolysis of terminal (1-&gt;4)-linked alpha-D-glucose residues successively from non-reducing ends of the chains with release of beta-D-glucose.</text>
        <dbReference type="EC" id="3.2.1.3"/>
    </reaction>
</comment>
<evidence type="ECO:0000256" key="7">
    <source>
        <dbReference type="ARBA" id="ARBA00023326"/>
    </source>
</evidence>
<keyword evidence="5" id="KW-0119">Carbohydrate metabolism</keyword>
<keyword evidence="6" id="KW-0326">Glycosidase</keyword>
<dbReference type="AlphaFoldDB" id="A0A061BDH4"/>
<dbReference type="GO" id="GO:0000272">
    <property type="term" value="P:polysaccharide catabolic process"/>
    <property type="evidence" value="ECO:0007669"/>
    <property type="project" value="UniProtKB-KW"/>
</dbReference>
<evidence type="ECO:0000313" key="12">
    <source>
        <dbReference type="EMBL" id="CDR45003.1"/>
    </source>
</evidence>
<dbReference type="InterPro" id="IPR000165">
    <property type="entry name" value="Glucoamylase"/>
</dbReference>
<name>A0A061BDH4_RHOTO</name>
<dbReference type="PANTHER" id="PTHR31616">
    <property type="entry name" value="TREHALASE"/>
    <property type="match status" value="1"/>
</dbReference>
<protein>
    <recommendedName>
        <fullName evidence="3">glucan 1,4-alpha-glucosidase</fullName>
        <ecNumber evidence="3">3.2.1.3</ecNumber>
    </recommendedName>
    <alternativeName>
        <fullName evidence="9">1,4-alpha-D-glucan glucohydrolase</fullName>
    </alternativeName>
    <alternativeName>
        <fullName evidence="8">Glucan 1,4-alpha-glucosidase</fullName>
    </alternativeName>
</protein>
<proteinExistence type="inferred from homology"/>
<evidence type="ECO:0000256" key="3">
    <source>
        <dbReference type="ARBA" id="ARBA00012593"/>
    </source>
</evidence>
<feature type="compositionally biased region" description="Low complexity" evidence="10">
    <location>
        <begin position="21"/>
        <end position="35"/>
    </location>
</feature>
<evidence type="ECO:0000259" key="11">
    <source>
        <dbReference type="Pfam" id="PF00723"/>
    </source>
</evidence>
<dbReference type="PANTHER" id="PTHR31616:SF9">
    <property type="entry name" value="GLUCOAMYLASE, INTRACELLULAR SPORULATION-SPECIFIC"/>
    <property type="match status" value="1"/>
</dbReference>
<organism evidence="12">
    <name type="scientific">Rhodotorula toruloides</name>
    <name type="common">Yeast</name>
    <name type="synonym">Rhodosporidium toruloides</name>
    <dbReference type="NCBI Taxonomy" id="5286"/>
    <lineage>
        <taxon>Eukaryota</taxon>
        <taxon>Fungi</taxon>
        <taxon>Dikarya</taxon>
        <taxon>Basidiomycota</taxon>
        <taxon>Pucciniomycotina</taxon>
        <taxon>Microbotryomycetes</taxon>
        <taxon>Sporidiobolales</taxon>
        <taxon>Sporidiobolaceae</taxon>
        <taxon>Rhodotorula</taxon>
    </lineage>
</organism>
<dbReference type="GO" id="GO:0004339">
    <property type="term" value="F:glucan 1,4-alpha-glucosidase activity"/>
    <property type="evidence" value="ECO:0007669"/>
    <property type="project" value="UniProtKB-EC"/>
</dbReference>
<feature type="region of interest" description="Disordered" evidence="10">
    <location>
        <begin position="333"/>
        <end position="353"/>
    </location>
</feature>
<dbReference type="InterPro" id="IPR011613">
    <property type="entry name" value="GH15-like"/>
</dbReference>
<feature type="region of interest" description="Disordered" evidence="10">
    <location>
        <begin position="13"/>
        <end position="53"/>
    </location>
</feature>
<feature type="compositionally biased region" description="Basic and acidic residues" evidence="10">
    <location>
        <begin position="556"/>
        <end position="572"/>
    </location>
</feature>
<dbReference type="Pfam" id="PF00723">
    <property type="entry name" value="Glyco_hydro_15"/>
    <property type="match status" value="1"/>
</dbReference>
<dbReference type="Gene3D" id="1.50.10.10">
    <property type="match status" value="1"/>
</dbReference>
<feature type="compositionally biased region" description="Acidic residues" evidence="10">
    <location>
        <begin position="340"/>
        <end position="350"/>
    </location>
</feature>
<evidence type="ECO:0000256" key="4">
    <source>
        <dbReference type="ARBA" id="ARBA00022801"/>
    </source>
</evidence>